<gene>
    <name evidence="1" type="ORF">FB558_6159</name>
</gene>
<accession>A0A543D9G7</accession>
<organism evidence="1 2">
    <name type="scientific">Pseudonocardia kunmingensis</name>
    <dbReference type="NCBI Taxonomy" id="630975"/>
    <lineage>
        <taxon>Bacteria</taxon>
        <taxon>Bacillati</taxon>
        <taxon>Actinomycetota</taxon>
        <taxon>Actinomycetes</taxon>
        <taxon>Pseudonocardiales</taxon>
        <taxon>Pseudonocardiaceae</taxon>
        <taxon>Pseudonocardia</taxon>
    </lineage>
</organism>
<dbReference type="EMBL" id="VFPA01000004">
    <property type="protein sequence ID" value="TQM05935.1"/>
    <property type="molecule type" value="Genomic_DNA"/>
</dbReference>
<dbReference type="AlphaFoldDB" id="A0A543D9G7"/>
<dbReference type="Proteomes" id="UP000315677">
    <property type="component" value="Unassembled WGS sequence"/>
</dbReference>
<proteinExistence type="predicted"/>
<evidence type="ECO:0000313" key="1">
    <source>
        <dbReference type="EMBL" id="TQM05935.1"/>
    </source>
</evidence>
<keyword evidence="2" id="KW-1185">Reference proteome</keyword>
<sequence length="298" mass="31548">MRAPTRTHAALAVLVVLALAAVAMLVAVLAPRGEDGPPLEQHVREFTGQLSPRGPYRPPEPAERDAVLGAVASLLQAGPAEGDPARRTLEEAGFTVGLAANASGEEFLVARSDPASERSWGLIALPLDREPRLLVEVPHPNSDYGTEEVGLAVLAARPDAIYLQAGAHRRAADESADVAHEVGSLFHALAVDLSVRLRLPQLQLHGFGERDDLDDDVVLGGGPEDPAPAVRDLADRLEEADLSVCRAWSRRCRGLEGTTNVQGHAASLFGLPFAHVEMSADLRKRPEDVAPALATMGG</sequence>
<protein>
    <submittedName>
        <fullName evidence="1">Uncharacterized protein</fullName>
    </submittedName>
</protein>
<dbReference type="RefSeq" id="WP_142059496.1">
    <property type="nucleotide sequence ID" value="NZ_VFPA01000004.1"/>
</dbReference>
<comment type="caution">
    <text evidence="1">The sequence shown here is derived from an EMBL/GenBank/DDBJ whole genome shotgun (WGS) entry which is preliminary data.</text>
</comment>
<evidence type="ECO:0000313" key="2">
    <source>
        <dbReference type="Proteomes" id="UP000315677"/>
    </source>
</evidence>
<dbReference type="OrthoDB" id="5493436at2"/>
<reference evidence="1 2" key="1">
    <citation type="submission" date="2019-06" db="EMBL/GenBank/DDBJ databases">
        <title>Sequencing the genomes of 1000 actinobacteria strains.</title>
        <authorList>
            <person name="Klenk H.-P."/>
        </authorList>
    </citation>
    <scope>NUCLEOTIDE SEQUENCE [LARGE SCALE GENOMIC DNA]</scope>
    <source>
        <strain evidence="1 2">DSM 45301</strain>
    </source>
</reference>
<name>A0A543D9G7_9PSEU</name>